<sequence>MSILVPAALAFAAIIPIILLLYFMRPKRQERIVGSTFLWQQAMQDLQASRPWQRLRITPLLLLQLLAAIVIILILIRPAIFMSSPVSGNTIVILQSSASMQATDVAPSRFEKAKDTINDYIGALGPGDHLSLISMARTPQVLIANSQDKGQLTNALQRATITNQDADLQQALSLAGSLAVGQENAQVIVIGDGHVLNGNQPIDTPFPVRYLAIGTDAPNVALTTLSSRSEQGKLIAFAQVSNYSHAQRSIPVELYTDGRLFGIKTVTLNAEASGSIEWGALPAQTSLLHARLVSQDAMTSDHDAWSLVGSSIHGRVLLVTNGNMYLETALRLQSNVTLYTIQPSQYPKNVGTYDLTIFDGYAPSTMPAGNLLFINPPKQNYPFGSSGPLIAVSHINAGNDPLNLLNNVDLSSIHTMHDSHQLKPALWAQSIIGAPETPLLIAGENENRRIAVFGFDLHETDLPLQPAFPILILNIMNWFLPAPVAGSGQVIAGAPVTVQSWPGADQITITGPDQQTVKVGPPFPVTPYAHTNNVGVYQVSQRVHGQILNGAFTVNLFNANQSNLPPAHALPVNNSTNITGNKNVISRQLREIWPWIAAILLLVLCVEWWLFSHNYRPQQATGGQSNAPHTTLRGSRRKGVFDSYPRLVMWQDQFNTRIKRIQRQSKKIQKRLRAIVKKQTKGERRVKF</sequence>
<keyword evidence="1" id="KW-1133">Transmembrane helix</keyword>
<comment type="caution">
    <text evidence="4">The sequence shown here is derived from an EMBL/GenBank/DDBJ whole genome shotgun (WGS) entry which is preliminary data.</text>
</comment>
<evidence type="ECO:0008006" key="6">
    <source>
        <dbReference type="Google" id="ProtNLM"/>
    </source>
</evidence>
<dbReference type="EMBL" id="BIXY01000032">
    <property type="protein sequence ID" value="GCF08886.1"/>
    <property type="molecule type" value="Genomic_DNA"/>
</dbReference>
<feature type="domain" description="Aerotolerance regulator N-terminal" evidence="2">
    <location>
        <begin position="1"/>
        <end position="78"/>
    </location>
</feature>
<dbReference type="Pfam" id="PF13519">
    <property type="entry name" value="VWA_2"/>
    <property type="match status" value="1"/>
</dbReference>
<dbReference type="OrthoDB" id="9780136at2"/>
<keyword evidence="1" id="KW-0472">Membrane</keyword>
<evidence type="ECO:0000259" key="3">
    <source>
        <dbReference type="Pfam" id="PF13519"/>
    </source>
</evidence>
<dbReference type="Pfam" id="PF07584">
    <property type="entry name" value="BatA"/>
    <property type="match status" value="1"/>
</dbReference>
<evidence type="ECO:0000313" key="5">
    <source>
        <dbReference type="Proteomes" id="UP000322530"/>
    </source>
</evidence>
<proteinExistence type="predicted"/>
<gene>
    <name evidence="4" type="ORF">KDI_24500</name>
</gene>
<dbReference type="InterPro" id="IPR024163">
    <property type="entry name" value="Aerotolerance_reg_N"/>
</dbReference>
<feature type="transmembrane region" description="Helical" evidence="1">
    <location>
        <begin position="60"/>
        <end position="80"/>
    </location>
</feature>
<dbReference type="InterPro" id="IPR036465">
    <property type="entry name" value="vWFA_dom_sf"/>
</dbReference>
<evidence type="ECO:0000256" key="1">
    <source>
        <dbReference type="SAM" id="Phobius"/>
    </source>
</evidence>
<accession>A0A5A5TCL1</accession>
<organism evidence="4 5">
    <name type="scientific">Dictyobacter arantiisoli</name>
    <dbReference type="NCBI Taxonomy" id="2014874"/>
    <lineage>
        <taxon>Bacteria</taxon>
        <taxon>Bacillati</taxon>
        <taxon>Chloroflexota</taxon>
        <taxon>Ktedonobacteria</taxon>
        <taxon>Ktedonobacterales</taxon>
        <taxon>Dictyobacteraceae</taxon>
        <taxon>Dictyobacter</taxon>
    </lineage>
</organism>
<reference evidence="4 5" key="1">
    <citation type="submission" date="2019-01" db="EMBL/GenBank/DDBJ databases">
        <title>Draft genome sequence of Dictyobacter sp. Uno17.</title>
        <authorList>
            <person name="Wang C.M."/>
            <person name="Zheng Y."/>
            <person name="Sakai Y."/>
            <person name="Abe K."/>
            <person name="Yokota A."/>
            <person name="Yabe S."/>
        </authorList>
    </citation>
    <scope>NUCLEOTIDE SEQUENCE [LARGE SCALE GENOMIC DNA]</scope>
    <source>
        <strain evidence="4 5">Uno17</strain>
    </source>
</reference>
<dbReference type="CDD" id="cd00198">
    <property type="entry name" value="vWFA"/>
    <property type="match status" value="1"/>
</dbReference>
<keyword evidence="5" id="KW-1185">Reference proteome</keyword>
<protein>
    <recommendedName>
        <fullName evidence="6">VWFA domain-containing protein</fullName>
    </recommendedName>
</protein>
<dbReference type="PANTHER" id="PTHR37464">
    <property type="entry name" value="BLL2463 PROTEIN"/>
    <property type="match status" value="1"/>
</dbReference>
<dbReference type="Gene3D" id="3.40.50.410">
    <property type="entry name" value="von Willebrand factor, type A domain"/>
    <property type="match status" value="1"/>
</dbReference>
<dbReference type="InterPro" id="IPR002035">
    <property type="entry name" value="VWF_A"/>
</dbReference>
<feature type="domain" description="VWFA" evidence="3">
    <location>
        <begin position="90"/>
        <end position="194"/>
    </location>
</feature>
<dbReference type="Proteomes" id="UP000322530">
    <property type="component" value="Unassembled WGS sequence"/>
</dbReference>
<dbReference type="RefSeq" id="WP_149401855.1">
    <property type="nucleotide sequence ID" value="NZ_BIXY01000032.1"/>
</dbReference>
<feature type="transmembrane region" description="Helical" evidence="1">
    <location>
        <begin position="6"/>
        <end position="24"/>
    </location>
</feature>
<dbReference type="AlphaFoldDB" id="A0A5A5TCL1"/>
<dbReference type="SUPFAM" id="SSF53300">
    <property type="entry name" value="vWA-like"/>
    <property type="match status" value="1"/>
</dbReference>
<evidence type="ECO:0000313" key="4">
    <source>
        <dbReference type="EMBL" id="GCF08886.1"/>
    </source>
</evidence>
<name>A0A5A5TCL1_9CHLR</name>
<feature type="transmembrane region" description="Helical" evidence="1">
    <location>
        <begin position="592"/>
        <end position="611"/>
    </location>
</feature>
<dbReference type="PANTHER" id="PTHR37464:SF1">
    <property type="entry name" value="BLL2463 PROTEIN"/>
    <property type="match status" value="1"/>
</dbReference>
<evidence type="ECO:0000259" key="2">
    <source>
        <dbReference type="Pfam" id="PF07584"/>
    </source>
</evidence>
<keyword evidence="1" id="KW-0812">Transmembrane</keyword>